<gene>
    <name evidence="1" type="ORF">N309_10860</name>
</gene>
<evidence type="ECO:0000313" key="2">
    <source>
        <dbReference type="Proteomes" id="UP000053641"/>
    </source>
</evidence>
<evidence type="ECO:0000313" key="1">
    <source>
        <dbReference type="EMBL" id="KGL74192.1"/>
    </source>
</evidence>
<name>A0A099YXK0_TINGU</name>
<keyword evidence="2" id="KW-1185">Reference proteome</keyword>
<sequence>IDVLLFENSNLLLLLLPFERLVQPIISKTPVVLFKVHPLQDQPKSWSFGDIYFLLTPAAFYDGLSSITFHNCDHQSNHLPYLVHHEALAFYFDHCKFYAFPYKGLSTVHFHYISLGTGVLGPLLRRKVVEIVCSFVTSEQFVHFFKGLFIQSESLLLHIVVFMDKGKCWQHV</sequence>
<proteinExistence type="predicted"/>
<organism evidence="1 2">
    <name type="scientific">Tinamus guttatus</name>
    <name type="common">White-throated tinamou</name>
    <dbReference type="NCBI Taxonomy" id="94827"/>
    <lineage>
        <taxon>Eukaryota</taxon>
        <taxon>Metazoa</taxon>
        <taxon>Chordata</taxon>
        <taxon>Craniata</taxon>
        <taxon>Vertebrata</taxon>
        <taxon>Euteleostomi</taxon>
        <taxon>Archelosauria</taxon>
        <taxon>Archosauria</taxon>
        <taxon>Dinosauria</taxon>
        <taxon>Saurischia</taxon>
        <taxon>Theropoda</taxon>
        <taxon>Coelurosauria</taxon>
        <taxon>Aves</taxon>
        <taxon>Palaeognathae</taxon>
        <taxon>Tinamiformes</taxon>
        <taxon>Tinamidae</taxon>
        <taxon>Tinamus</taxon>
    </lineage>
</organism>
<dbReference type="EMBL" id="KL886894">
    <property type="protein sequence ID" value="KGL74192.1"/>
    <property type="molecule type" value="Genomic_DNA"/>
</dbReference>
<feature type="non-terminal residue" evidence="1">
    <location>
        <position position="1"/>
    </location>
</feature>
<dbReference type="AlphaFoldDB" id="A0A099YXK0"/>
<feature type="non-terminal residue" evidence="1">
    <location>
        <position position="172"/>
    </location>
</feature>
<reference evidence="1 2" key="1">
    <citation type="submission" date="2014-06" db="EMBL/GenBank/DDBJ databases">
        <title>Genome evolution of avian class.</title>
        <authorList>
            <person name="Zhang G."/>
            <person name="Li C."/>
        </authorList>
    </citation>
    <scope>NUCLEOTIDE SEQUENCE [LARGE SCALE GENOMIC DNA]</scope>
    <source>
        <strain evidence="1">BGI_N309</strain>
    </source>
</reference>
<dbReference type="Proteomes" id="UP000053641">
    <property type="component" value="Unassembled WGS sequence"/>
</dbReference>
<accession>A0A099YXK0</accession>
<protein>
    <submittedName>
        <fullName evidence="1">Uncharacterized protein</fullName>
    </submittedName>
</protein>